<gene>
    <name evidence="1" type="ORF">GCM10010191_75010</name>
</gene>
<organism evidence="1 2">
    <name type="scientific">Actinomadura vinacea</name>
    <dbReference type="NCBI Taxonomy" id="115336"/>
    <lineage>
        <taxon>Bacteria</taxon>
        <taxon>Bacillati</taxon>
        <taxon>Actinomycetota</taxon>
        <taxon>Actinomycetes</taxon>
        <taxon>Streptosporangiales</taxon>
        <taxon>Thermomonosporaceae</taxon>
        <taxon>Actinomadura</taxon>
    </lineage>
</organism>
<comment type="caution">
    <text evidence="1">The sequence shown here is derived from an EMBL/GenBank/DDBJ whole genome shotgun (WGS) entry which is preliminary data.</text>
</comment>
<keyword evidence="2" id="KW-1185">Reference proteome</keyword>
<protein>
    <recommendedName>
        <fullName evidence="3">Transposase IS701-like DDE domain-containing protein</fullName>
    </recommendedName>
</protein>
<evidence type="ECO:0000313" key="2">
    <source>
        <dbReference type="Proteomes" id="UP001501231"/>
    </source>
</evidence>
<proteinExistence type="predicted"/>
<name>A0ABP5X6J4_9ACTN</name>
<evidence type="ECO:0000313" key="1">
    <source>
        <dbReference type="EMBL" id="GAA2446872.1"/>
    </source>
</evidence>
<accession>A0ABP5X6J4</accession>
<sequence length="118" mass="13005">MREAVWRAQKRSVRRYAAVPRGSVCVGTRCRVFCVGALARKTERLAQRLTTCPVAEGQPCGGGTAHKALILTGSPWHVPLDVFGSLKAGRRAKRWCAEPLQRPIRRGRASRLGDVSVR</sequence>
<reference evidence="2" key="1">
    <citation type="journal article" date="2019" name="Int. J. Syst. Evol. Microbiol.">
        <title>The Global Catalogue of Microorganisms (GCM) 10K type strain sequencing project: providing services to taxonomists for standard genome sequencing and annotation.</title>
        <authorList>
            <consortium name="The Broad Institute Genomics Platform"/>
            <consortium name="The Broad Institute Genome Sequencing Center for Infectious Disease"/>
            <person name="Wu L."/>
            <person name="Ma J."/>
        </authorList>
    </citation>
    <scope>NUCLEOTIDE SEQUENCE [LARGE SCALE GENOMIC DNA]</scope>
    <source>
        <strain evidence="2">JCM 3325</strain>
    </source>
</reference>
<evidence type="ECO:0008006" key="3">
    <source>
        <dbReference type="Google" id="ProtNLM"/>
    </source>
</evidence>
<dbReference type="EMBL" id="BAAARW010000031">
    <property type="protein sequence ID" value="GAA2446872.1"/>
    <property type="molecule type" value="Genomic_DNA"/>
</dbReference>
<dbReference type="Proteomes" id="UP001501231">
    <property type="component" value="Unassembled WGS sequence"/>
</dbReference>